<sequence length="101" mass="11068">MGVRTPAGGWAAGFPFAKQLGRRHTTVTGLAFEYSNCTPMVAQDFTSTCLLYIRGPSRSAWKDREGEGRELDQSSAHHMTRAAKRNGLPCVGSTPKKIRLD</sequence>
<evidence type="ECO:0000313" key="2">
    <source>
        <dbReference type="EMBL" id="KAG2596501.1"/>
    </source>
</evidence>
<proteinExistence type="predicted"/>
<dbReference type="EMBL" id="CM029045">
    <property type="protein sequence ID" value="KAG2596501.1"/>
    <property type="molecule type" value="Genomic_DNA"/>
</dbReference>
<gene>
    <name evidence="2" type="ORF">PVAP13_5KG166100</name>
</gene>
<organism evidence="2 3">
    <name type="scientific">Panicum virgatum</name>
    <name type="common">Blackwell switchgrass</name>
    <dbReference type="NCBI Taxonomy" id="38727"/>
    <lineage>
        <taxon>Eukaryota</taxon>
        <taxon>Viridiplantae</taxon>
        <taxon>Streptophyta</taxon>
        <taxon>Embryophyta</taxon>
        <taxon>Tracheophyta</taxon>
        <taxon>Spermatophyta</taxon>
        <taxon>Magnoliopsida</taxon>
        <taxon>Liliopsida</taxon>
        <taxon>Poales</taxon>
        <taxon>Poaceae</taxon>
        <taxon>PACMAD clade</taxon>
        <taxon>Panicoideae</taxon>
        <taxon>Panicodae</taxon>
        <taxon>Paniceae</taxon>
        <taxon>Panicinae</taxon>
        <taxon>Panicum</taxon>
        <taxon>Panicum sect. Hiantes</taxon>
    </lineage>
</organism>
<comment type="caution">
    <text evidence="2">The sequence shown here is derived from an EMBL/GenBank/DDBJ whole genome shotgun (WGS) entry which is preliminary data.</text>
</comment>
<evidence type="ECO:0000313" key="3">
    <source>
        <dbReference type="Proteomes" id="UP000823388"/>
    </source>
</evidence>
<keyword evidence="3" id="KW-1185">Reference proteome</keyword>
<name>A0A8T0SD46_PANVG</name>
<feature type="region of interest" description="Disordered" evidence="1">
    <location>
        <begin position="60"/>
        <end position="101"/>
    </location>
</feature>
<reference evidence="2" key="1">
    <citation type="submission" date="2020-05" db="EMBL/GenBank/DDBJ databases">
        <title>WGS assembly of Panicum virgatum.</title>
        <authorList>
            <person name="Lovell J.T."/>
            <person name="Jenkins J."/>
            <person name="Shu S."/>
            <person name="Juenger T.E."/>
            <person name="Schmutz J."/>
        </authorList>
    </citation>
    <scope>NUCLEOTIDE SEQUENCE</scope>
    <source>
        <strain evidence="2">AP13</strain>
    </source>
</reference>
<dbReference type="AlphaFoldDB" id="A0A8T0SD46"/>
<evidence type="ECO:0000256" key="1">
    <source>
        <dbReference type="SAM" id="MobiDB-lite"/>
    </source>
</evidence>
<feature type="compositionally biased region" description="Basic and acidic residues" evidence="1">
    <location>
        <begin position="60"/>
        <end position="72"/>
    </location>
</feature>
<accession>A0A8T0SD46</accession>
<protein>
    <submittedName>
        <fullName evidence="2">Uncharacterized protein</fullName>
    </submittedName>
</protein>
<dbReference type="Proteomes" id="UP000823388">
    <property type="component" value="Chromosome 5K"/>
</dbReference>